<protein>
    <submittedName>
        <fullName evidence="1">Uncharacterized protein</fullName>
    </submittedName>
</protein>
<sequence length="75" mass="8694">YLTQHEMNSYAHLKTRDGTIVPEPDEHGHDYYEPGDFAVHNVNCLRAWHLKEPLACLGIIGYYDHIFTASLHNAW</sequence>
<reference evidence="1 2" key="1">
    <citation type="submission" date="2011-02" db="EMBL/GenBank/DDBJ databases">
        <title>The Genome Sequence of Sphaeroforma arctica JP610.</title>
        <authorList>
            <consortium name="The Broad Institute Genome Sequencing Platform"/>
            <person name="Russ C."/>
            <person name="Cuomo C."/>
            <person name="Young S.K."/>
            <person name="Zeng Q."/>
            <person name="Gargeya S."/>
            <person name="Alvarado L."/>
            <person name="Berlin A."/>
            <person name="Chapman S.B."/>
            <person name="Chen Z."/>
            <person name="Freedman E."/>
            <person name="Gellesch M."/>
            <person name="Goldberg J."/>
            <person name="Griggs A."/>
            <person name="Gujja S."/>
            <person name="Heilman E."/>
            <person name="Heiman D."/>
            <person name="Howarth C."/>
            <person name="Mehta T."/>
            <person name="Neiman D."/>
            <person name="Pearson M."/>
            <person name="Roberts A."/>
            <person name="Saif S."/>
            <person name="Shea T."/>
            <person name="Shenoy N."/>
            <person name="Sisk P."/>
            <person name="Stolte C."/>
            <person name="Sykes S."/>
            <person name="White J."/>
            <person name="Yandava C."/>
            <person name="Burger G."/>
            <person name="Gray M.W."/>
            <person name="Holland P.W.H."/>
            <person name="King N."/>
            <person name="Lang F.B.F."/>
            <person name="Roger A.J."/>
            <person name="Ruiz-Trillo I."/>
            <person name="Haas B."/>
            <person name="Nusbaum C."/>
            <person name="Birren B."/>
        </authorList>
    </citation>
    <scope>NUCLEOTIDE SEQUENCE [LARGE SCALE GENOMIC DNA]</scope>
    <source>
        <strain evidence="1 2">JP610</strain>
    </source>
</reference>
<name>A0A0L0EZK9_9EUKA</name>
<dbReference type="Proteomes" id="UP000054560">
    <property type="component" value="Unassembled WGS sequence"/>
</dbReference>
<dbReference type="RefSeq" id="XP_014143716.1">
    <property type="nucleotide sequence ID" value="XM_014288241.1"/>
</dbReference>
<feature type="non-terminal residue" evidence="1">
    <location>
        <position position="1"/>
    </location>
</feature>
<accession>A0A0L0EZK9</accession>
<dbReference type="GeneID" id="25918174"/>
<gene>
    <name evidence="1" type="ORF">SARC_17670</name>
</gene>
<proteinExistence type="predicted"/>
<feature type="non-terminal residue" evidence="1">
    <location>
        <position position="75"/>
    </location>
</feature>
<evidence type="ECO:0000313" key="2">
    <source>
        <dbReference type="Proteomes" id="UP000054560"/>
    </source>
</evidence>
<evidence type="ECO:0000313" key="1">
    <source>
        <dbReference type="EMBL" id="KNC69814.1"/>
    </source>
</evidence>
<dbReference type="EMBL" id="KQ253220">
    <property type="protein sequence ID" value="KNC69814.1"/>
    <property type="molecule type" value="Genomic_DNA"/>
</dbReference>
<keyword evidence="2" id="KW-1185">Reference proteome</keyword>
<dbReference type="AlphaFoldDB" id="A0A0L0EZK9"/>
<organism evidence="1 2">
    <name type="scientific">Sphaeroforma arctica JP610</name>
    <dbReference type="NCBI Taxonomy" id="667725"/>
    <lineage>
        <taxon>Eukaryota</taxon>
        <taxon>Ichthyosporea</taxon>
        <taxon>Ichthyophonida</taxon>
        <taxon>Sphaeroforma</taxon>
    </lineage>
</organism>